<evidence type="ECO:0000313" key="3">
    <source>
        <dbReference type="EMBL" id="SDJ72959.1"/>
    </source>
</evidence>
<evidence type="ECO:0000256" key="1">
    <source>
        <dbReference type="ARBA" id="ARBA00023121"/>
    </source>
</evidence>
<dbReference type="SUPFAM" id="SSF47027">
    <property type="entry name" value="Acyl-CoA binding protein"/>
    <property type="match status" value="1"/>
</dbReference>
<accession>A0A1G8W3Y1</accession>
<sequence>MEELNQRFEQSQQQVKTLTQRPANEHLLSLYGLYKQAVSGDVTGSAPSMFKMAEHAKYQAWKALSGLDAAECKRRYVELVDSLLKKHG</sequence>
<keyword evidence="1" id="KW-0446">Lipid-binding</keyword>
<dbReference type="InterPro" id="IPR000582">
    <property type="entry name" value="Acyl-CoA-binding_protein"/>
</dbReference>
<reference evidence="4" key="1">
    <citation type="submission" date="2016-10" db="EMBL/GenBank/DDBJ databases">
        <authorList>
            <person name="Varghese N."/>
            <person name="Submissions S."/>
        </authorList>
    </citation>
    <scope>NUCLEOTIDE SEQUENCE [LARGE SCALE GENOMIC DNA]</scope>
    <source>
        <strain evidence="4">DSM 23317</strain>
    </source>
</reference>
<name>A0A1G8W3Y1_9GAMM</name>
<dbReference type="PRINTS" id="PR00689">
    <property type="entry name" value="ACOABINDINGP"/>
</dbReference>
<dbReference type="AlphaFoldDB" id="A0A1G8W3Y1"/>
<protein>
    <submittedName>
        <fullName evidence="3">Acyl-CoA-binding protein</fullName>
    </submittedName>
</protein>
<dbReference type="GO" id="GO:0000062">
    <property type="term" value="F:fatty-acyl-CoA binding"/>
    <property type="evidence" value="ECO:0007669"/>
    <property type="project" value="InterPro"/>
</dbReference>
<dbReference type="Proteomes" id="UP000199527">
    <property type="component" value="Unassembled WGS sequence"/>
</dbReference>
<dbReference type="OrthoDB" id="5625302at2"/>
<keyword evidence="4" id="KW-1185">Reference proteome</keyword>
<dbReference type="Gene3D" id="1.20.80.10">
    <property type="match status" value="1"/>
</dbReference>
<organism evidence="3 4">
    <name type="scientific">Ferrimonas sediminum</name>
    <dbReference type="NCBI Taxonomy" id="718193"/>
    <lineage>
        <taxon>Bacteria</taxon>
        <taxon>Pseudomonadati</taxon>
        <taxon>Pseudomonadota</taxon>
        <taxon>Gammaproteobacteria</taxon>
        <taxon>Alteromonadales</taxon>
        <taxon>Ferrimonadaceae</taxon>
        <taxon>Ferrimonas</taxon>
    </lineage>
</organism>
<dbReference type="RefSeq" id="WP_090366336.1">
    <property type="nucleotide sequence ID" value="NZ_FNEM01000012.1"/>
</dbReference>
<dbReference type="InterPro" id="IPR014352">
    <property type="entry name" value="FERM/acyl-CoA-bd_prot_sf"/>
</dbReference>
<gene>
    <name evidence="3" type="ORF">SAMN04488540_11286</name>
</gene>
<feature type="domain" description="ACB" evidence="2">
    <location>
        <begin position="4"/>
        <end position="88"/>
    </location>
</feature>
<dbReference type="EMBL" id="FNEM01000012">
    <property type="protein sequence ID" value="SDJ72959.1"/>
    <property type="molecule type" value="Genomic_DNA"/>
</dbReference>
<dbReference type="PANTHER" id="PTHR23310">
    <property type="entry name" value="ACYL-COA-BINDING PROTEIN, ACBP"/>
    <property type="match status" value="1"/>
</dbReference>
<dbReference type="PANTHER" id="PTHR23310:SF62">
    <property type="entry name" value="ACYL-COA BINDING PROTEIN 1, ISOFORM A"/>
    <property type="match status" value="1"/>
</dbReference>
<dbReference type="GO" id="GO:0006631">
    <property type="term" value="P:fatty acid metabolic process"/>
    <property type="evidence" value="ECO:0007669"/>
    <property type="project" value="TreeGrafter"/>
</dbReference>
<proteinExistence type="predicted"/>
<dbReference type="PROSITE" id="PS51228">
    <property type="entry name" value="ACB_2"/>
    <property type="match status" value="1"/>
</dbReference>
<dbReference type="InterPro" id="IPR035984">
    <property type="entry name" value="Acyl-CoA-binding_sf"/>
</dbReference>
<evidence type="ECO:0000313" key="4">
    <source>
        <dbReference type="Proteomes" id="UP000199527"/>
    </source>
</evidence>
<dbReference type="Pfam" id="PF00887">
    <property type="entry name" value="ACBP"/>
    <property type="match status" value="1"/>
</dbReference>
<evidence type="ECO:0000259" key="2">
    <source>
        <dbReference type="PROSITE" id="PS51228"/>
    </source>
</evidence>